<evidence type="ECO:0000256" key="5">
    <source>
        <dbReference type="ARBA" id="ARBA00022517"/>
    </source>
</evidence>
<dbReference type="AlphaFoldDB" id="A0A1Y2FGG2"/>
<dbReference type="InterPro" id="IPR010678">
    <property type="entry name" value="UTP25"/>
</dbReference>
<evidence type="ECO:0000256" key="8">
    <source>
        <dbReference type="ARBA" id="ARBA00023274"/>
    </source>
</evidence>
<evidence type="ECO:0000256" key="2">
    <source>
        <dbReference type="ARBA" id="ARBA00004604"/>
    </source>
</evidence>
<comment type="subunit">
    <text evidence="9">Component of the ribosomal small subunit (SSU) processome composed of at least 40 protein subunits and snoRNA U3.</text>
</comment>
<dbReference type="InterPro" id="IPR053940">
    <property type="entry name" value="UTP25_NTPase-like"/>
</dbReference>
<evidence type="ECO:0000313" key="14">
    <source>
        <dbReference type="Proteomes" id="UP000193685"/>
    </source>
</evidence>
<dbReference type="GO" id="GO:0032040">
    <property type="term" value="C:small-subunit processome"/>
    <property type="evidence" value="ECO:0007669"/>
    <property type="project" value="TreeGrafter"/>
</dbReference>
<evidence type="ECO:0000259" key="11">
    <source>
        <dbReference type="Pfam" id="PF06862"/>
    </source>
</evidence>
<sequence>MKRDEAEEPRQKKRRLQEPEVDREATPEDEDVVGNEPEAEEEEEAEEAVVEQDDVSPLDPFESHFAAPDAELLEKLVSQVGKAKIQAKMTQTGDCKVYCNEPEEALAKHRINLQKPESLHVKQRLSNIIPKLQLKEATQASFVQQLLCYKDISYSATTHKTLPHLRGACAAHILNHIFKTRDRILKNNGKLAQHRDDELELRDQSFTRPKVLILMPTRNAAFLFVNQLIALAGAESIENRKRFNDNFGAADKDPVKSSTKPEDFKAFFEGNTDDAFRLGIKFTRKTIKLFSQFYASDIIIASPLGLRMVIGDPAQKKVDYDFLSSIELLLLDSCDGLAMQNWEHVAFALEHLNLIPKESHGCDYARVRNWCLEEKSKYLRQTILLSAYEFPEQRQVFQSLVNVAGQVRFRPTYTGKIANVQAKQIFSRLTCDATNPASEPDARYKHFATALLPRIKKLAVTGSAAVSASPEEATSHCAGILLVVPSYFDFLRVRNCLNAEEVSFEAISEYAKSSQLSRSRALFAAGRCQVLVVTERLQFYRRYAYRGAKRVMFYQLPEHADFYTELARSAIETAAVLGNDASDVEVRAVFSHFDALRLERIVGSQRIARMLQSKDASFEFS</sequence>
<dbReference type="GO" id="GO:0019843">
    <property type="term" value="F:rRNA binding"/>
    <property type="evidence" value="ECO:0007669"/>
    <property type="project" value="TreeGrafter"/>
</dbReference>
<dbReference type="EMBL" id="MCFI01000008">
    <property type="protein sequence ID" value="ORY83030.1"/>
    <property type="molecule type" value="Genomic_DNA"/>
</dbReference>
<protein>
    <recommendedName>
        <fullName evidence="4 9">U3 small nucleolar RNA-associated protein 25</fullName>
        <shortName evidence="9">U3 snoRNA-associated protein 25</shortName>
    </recommendedName>
</protein>
<evidence type="ECO:0000256" key="10">
    <source>
        <dbReference type="SAM" id="MobiDB-lite"/>
    </source>
</evidence>
<reference evidence="13 14" key="1">
    <citation type="submission" date="2016-07" db="EMBL/GenBank/DDBJ databases">
        <title>Pervasive Adenine N6-methylation of Active Genes in Fungi.</title>
        <authorList>
            <consortium name="DOE Joint Genome Institute"/>
            <person name="Mondo S.J."/>
            <person name="Dannebaum R.O."/>
            <person name="Kuo R.C."/>
            <person name="Labutti K."/>
            <person name="Haridas S."/>
            <person name="Kuo A."/>
            <person name="Salamov A."/>
            <person name="Ahrendt S.R."/>
            <person name="Lipzen A."/>
            <person name="Sullivan W."/>
            <person name="Andreopoulos W.B."/>
            <person name="Clum A."/>
            <person name="Lindquist E."/>
            <person name="Daum C."/>
            <person name="Ramamoorthy G.K."/>
            <person name="Gryganskyi A."/>
            <person name="Culley D."/>
            <person name="Magnuson J.K."/>
            <person name="James T.Y."/>
            <person name="O'Malley M.A."/>
            <person name="Stajich J.E."/>
            <person name="Spatafora J.W."/>
            <person name="Visel A."/>
            <person name="Grigoriev I.V."/>
        </authorList>
    </citation>
    <scope>NUCLEOTIDE SEQUENCE [LARGE SCALE GENOMIC DNA]</scope>
    <source>
        <strain evidence="13 14">12-1054</strain>
    </source>
</reference>
<dbReference type="GeneID" id="63788840"/>
<feature type="region of interest" description="Disordered" evidence="10">
    <location>
        <begin position="1"/>
        <end position="62"/>
    </location>
</feature>
<evidence type="ECO:0000256" key="7">
    <source>
        <dbReference type="ARBA" id="ARBA00023242"/>
    </source>
</evidence>
<evidence type="ECO:0000256" key="4">
    <source>
        <dbReference type="ARBA" id="ARBA00015422"/>
    </source>
</evidence>
<accession>A0A1Y2FGG2</accession>
<dbReference type="GO" id="GO:0000462">
    <property type="term" value="P:maturation of SSU-rRNA from tricistronic rRNA transcript (SSU-rRNA, 5.8S rRNA, LSU-rRNA)"/>
    <property type="evidence" value="ECO:0007669"/>
    <property type="project" value="TreeGrafter"/>
</dbReference>
<gene>
    <name evidence="13" type="ORF">BCR37DRAFT_413166</name>
</gene>
<evidence type="ECO:0000256" key="1">
    <source>
        <dbReference type="ARBA" id="ARBA00002883"/>
    </source>
</evidence>
<keyword evidence="6 9" id="KW-0698">rRNA processing</keyword>
<dbReference type="PANTHER" id="PTHR12933:SF0">
    <property type="entry name" value="U3 SMALL NUCLEOLAR RNA-ASSOCIATED PROTEIN 25 HOMOLOG"/>
    <property type="match status" value="1"/>
</dbReference>
<dbReference type="OMA" id="QDRGDTF"/>
<keyword evidence="5 9" id="KW-0690">Ribosome biogenesis</keyword>
<evidence type="ECO:0000259" key="12">
    <source>
        <dbReference type="Pfam" id="PF22916"/>
    </source>
</evidence>
<dbReference type="PANTHER" id="PTHR12933">
    <property type="entry name" value="ORF PROTEIN-RELATED"/>
    <property type="match status" value="1"/>
</dbReference>
<dbReference type="OrthoDB" id="10264378at2759"/>
<dbReference type="Pfam" id="PF22916">
    <property type="entry name" value="UTP25_NTPase-like"/>
    <property type="match status" value="1"/>
</dbReference>
<keyword evidence="7 9" id="KW-0539">Nucleus</keyword>
<evidence type="ECO:0000256" key="3">
    <source>
        <dbReference type="ARBA" id="ARBA00009223"/>
    </source>
</evidence>
<name>A0A1Y2FGG2_PROLT</name>
<keyword evidence="14" id="KW-1185">Reference proteome</keyword>
<dbReference type="Gene3D" id="3.40.50.300">
    <property type="entry name" value="P-loop containing nucleotide triphosphate hydrolases"/>
    <property type="match status" value="1"/>
</dbReference>
<dbReference type="Pfam" id="PF06862">
    <property type="entry name" value="Utp25_C"/>
    <property type="match status" value="1"/>
</dbReference>
<comment type="caution">
    <text evidence="13">The sequence shown here is derived from an EMBL/GenBank/DDBJ whole genome shotgun (WGS) entry which is preliminary data.</text>
</comment>
<proteinExistence type="inferred from homology"/>
<feature type="domain" description="UTP25 C-terminal" evidence="11">
    <location>
        <begin position="419"/>
        <end position="620"/>
    </location>
</feature>
<evidence type="ECO:0000313" key="13">
    <source>
        <dbReference type="EMBL" id="ORY83030.1"/>
    </source>
</evidence>
<comment type="function">
    <text evidence="1 9">DEAD-box RNA helicase-like protein required for pre-18S rRNA processing, specifically at sites A0, A1, and A2.</text>
</comment>
<comment type="similarity">
    <text evidence="3 9">Belongs to the UTP25 family.</text>
</comment>
<dbReference type="Proteomes" id="UP000193685">
    <property type="component" value="Unassembled WGS sequence"/>
</dbReference>
<comment type="subcellular location">
    <subcellularLocation>
        <location evidence="2 9">Nucleus</location>
        <location evidence="2 9">Nucleolus</location>
    </subcellularLocation>
</comment>
<feature type="compositionally biased region" description="Acidic residues" evidence="10">
    <location>
        <begin position="27"/>
        <end position="56"/>
    </location>
</feature>
<dbReference type="RefSeq" id="XP_040725611.1">
    <property type="nucleotide sequence ID" value="XM_040872241.1"/>
</dbReference>
<evidence type="ECO:0000256" key="9">
    <source>
        <dbReference type="RuleBase" id="RU365070"/>
    </source>
</evidence>
<keyword evidence="8 9" id="KW-0687">Ribonucleoprotein</keyword>
<organism evidence="13 14">
    <name type="scientific">Protomyces lactucae-debilis</name>
    <dbReference type="NCBI Taxonomy" id="2754530"/>
    <lineage>
        <taxon>Eukaryota</taxon>
        <taxon>Fungi</taxon>
        <taxon>Dikarya</taxon>
        <taxon>Ascomycota</taxon>
        <taxon>Taphrinomycotina</taxon>
        <taxon>Taphrinomycetes</taxon>
        <taxon>Taphrinales</taxon>
        <taxon>Protomycetaceae</taxon>
        <taxon>Protomyces</taxon>
    </lineage>
</organism>
<dbReference type="InterPro" id="IPR027417">
    <property type="entry name" value="P-loop_NTPase"/>
</dbReference>
<feature type="compositionally biased region" description="Basic and acidic residues" evidence="10">
    <location>
        <begin position="1"/>
        <end position="26"/>
    </location>
</feature>
<dbReference type="STRING" id="56484.A0A1Y2FGG2"/>
<evidence type="ECO:0000256" key="6">
    <source>
        <dbReference type="ARBA" id="ARBA00022552"/>
    </source>
</evidence>
<dbReference type="InterPro" id="IPR053939">
    <property type="entry name" value="UTP25_C"/>
</dbReference>
<feature type="domain" description="UTP25 NTP hydrolase-like" evidence="12">
    <location>
        <begin position="149"/>
        <end position="407"/>
    </location>
</feature>
<dbReference type="GO" id="GO:0034511">
    <property type="term" value="F:U3 snoRNA binding"/>
    <property type="evidence" value="ECO:0007669"/>
    <property type="project" value="InterPro"/>
</dbReference>